<protein>
    <submittedName>
        <fullName evidence="1">Uncharacterized protein</fullName>
    </submittedName>
</protein>
<keyword evidence="2" id="KW-1185">Reference proteome</keyword>
<comment type="caution">
    <text evidence="1">The sequence shown here is derived from an EMBL/GenBank/DDBJ whole genome shotgun (WGS) entry which is preliminary data.</text>
</comment>
<gene>
    <name evidence="1" type="ORF">O1611_g2668</name>
</gene>
<reference evidence="1" key="1">
    <citation type="submission" date="2022-12" db="EMBL/GenBank/DDBJ databases">
        <title>Genome Sequence of Lasiodiplodia mahajangana.</title>
        <authorList>
            <person name="Buettner E."/>
        </authorList>
    </citation>
    <scope>NUCLEOTIDE SEQUENCE</scope>
    <source>
        <strain evidence="1">VT137</strain>
    </source>
</reference>
<proteinExistence type="predicted"/>
<evidence type="ECO:0000313" key="1">
    <source>
        <dbReference type="EMBL" id="KAJ8130960.1"/>
    </source>
</evidence>
<organism evidence="1 2">
    <name type="scientific">Lasiodiplodia mahajangana</name>
    <dbReference type="NCBI Taxonomy" id="1108764"/>
    <lineage>
        <taxon>Eukaryota</taxon>
        <taxon>Fungi</taxon>
        <taxon>Dikarya</taxon>
        <taxon>Ascomycota</taxon>
        <taxon>Pezizomycotina</taxon>
        <taxon>Dothideomycetes</taxon>
        <taxon>Dothideomycetes incertae sedis</taxon>
        <taxon>Botryosphaeriales</taxon>
        <taxon>Botryosphaeriaceae</taxon>
        <taxon>Lasiodiplodia</taxon>
    </lineage>
</organism>
<accession>A0ACC2JU88</accession>
<dbReference type="EMBL" id="JAPUUL010000389">
    <property type="protein sequence ID" value="KAJ8130960.1"/>
    <property type="molecule type" value="Genomic_DNA"/>
</dbReference>
<dbReference type="Proteomes" id="UP001153332">
    <property type="component" value="Unassembled WGS sequence"/>
</dbReference>
<name>A0ACC2JU88_9PEZI</name>
<sequence>MSTAQFALSPEQESTVTQFFYRQIFITPPPLNSHEVNVSGKTAIVTGSNSGIGFECASQLLDLGVGKLILAVRRVESGEEAKVKLVSQRGESANEIEVWKLDMSDYDSIMAFTKRADALARLDIVILNAGVRKVLLLPIIKAKRQNSEPGRITLVSSDSARMALLEERNESPFLPAFKRSHAVFNGGEQYNKSKVLVQLMMSQLAKHVPNSIANINMATPGFCRRTGIMRELYSPMVAFVADNVTRLFGRSAAVGARVVVNAAVKQGSESHGQCIGDCMIKPMARLIYTEEGEALSQALWEELMSEFSFAGIREIMLDLED</sequence>
<evidence type="ECO:0000313" key="2">
    <source>
        <dbReference type="Proteomes" id="UP001153332"/>
    </source>
</evidence>